<dbReference type="EMBL" id="WLYL01000001">
    <property type="protein sequence ID" value="MTD09840.1"/>
    <property type="molecule type" value="Genomic_DNA"/>
</dbReference>
<name>A0A6L6GBA6_9GAMM</name>
<feature type="domain" description="Imm33-like" evidence="1">
    <location>
        <begin position="17"/>
        <end position="119"/>
    </location>
</feature>
<sequence length="123" mass="13742">MAKNPQQASALAELISEQKLLCEEFGSAYIEVSGDDVIAVAVQTLNKDPLVGIRKKSETDENVSWYIYGGELEEGTDNFETMTVRELQEIAPDVLPYLALDVGFRFMIDGDDYEDVWKEGDEA</sequence>
<accession>A0A6L6GBA6</accession>
<dbReference type="EMBL" id="JAXHPL010000008">
    <property type="protein sequence ID" value="MDY6486091.1"/>
    <property type="molecule type" value="Genomic_DNA"/>
</dbReference>
<dbReference type="EMBL" id="JAXHPO010000042">
    <property type="protein sequence ID" value="MDY6550977.1"/>
    <property type="molecule type" value="Genomic_DNA"/>
</dbReference>
<organism evidence="4 5">
    <name type="scientific">Acinetobacter faecalis</name>
    <dbReference type="NCBI Taxonomy" id="2665161"/>
    <lineage>
        <taxon>Bacteria</taxon>
        <taxon>Pseudomonadati</taxon>
        <taxon>Pseudomonadota</taxon>
        <taxon>Gammaproteobacteria</taxon>
        <taxon>Moraxellales</taxon>
        <taxon>Moraxellaceae</taxon>
        <taxon>Acinetobacter</taxon>
    </lineage>
</organism>
<gene>
    <name evidence="4" type="ORF">GIX10_00015</name>
    <name evidence="3" type="ORF">SKM48_09430</name>
    <name evidence="2" type="ORF">SKM51_02520</name>
</gene>
<dbReference type="RefSeq" id="WP_154771525.1">
    <property type="nucleotide sequence ID" value="NZ_JAXHPE010000001.1"/>
</dbReference>
<dbReference type="Proteomes" id="UP001278995">
    <property type="component" value="Unassembled WGS sequence"/>
</dbReference>
<evidence type="ECO:0000313" key="7">
    <source>
        <dbReference type="Proteomes" id="UP001284094"/>
    </source>
</evidence>
<dbReference type="Proteomes" id="UP001284094">
    <property type="component" value="Unassembled WGS sequence"/>
</dbReference>
<evidence type="ECO:0000313" key="5">
    <source>
        <dbReference type="Proteomes" id="UP000473854"/>
    </source>
</evidence>
<keyword evidence="7" id="KW-1185">Reference proteome</keyword>
<evidence type="ECO:0000313" key="3">
    <source>
        <dbReference type="EMBL" id="MDY6550977.1"/>
    </source>
</evidence>
<dbReference type="AlphaFoldDB" id="A0A6L6GBA6"/>
<reference evidence="3" key="3">
    <citation type="submission" date="2023-11" db="EMBL/GenBank/DDBJ databases">
        <authorList>
            <person name="Kyselkova M."/>
            <person name="Xanthopoulou K."/>
            <person name="Shestivska V."/>
            <person name="Spanelova P."/>
            <person name="Maixnerova M."/>
            <person name="Higgins P.G."/>
            <person name="Nemec A."/>
        </authorList>
    </citation>
    <scope>NUCLEOTIDE SEQUENCE</scope>
    <source>
        <strain evidence="3">ANC 7225</strain>
    </source>
</reference>
<proteinExistence type="predicted"/>
<dbReference type="Proteomes" id="UP000473854">
    <property type="component" value="Unassembled WGS sequence"/>
</dbReference>
<dbReference type="InterPro" id="IPR056509">
    <property type="entry name" value="Imm33-like"/>
</dbReference>
<comment type="caution">
    <text evidence="4">The sequence shown here is derived from an EMBL/GenBank/DDBJ whole genome shotgun (WGS) entry which is preliminary data.</text>
</comment>
<protein>
    <recommendedName>
        <fullName evidence="1">Imm33-like domain-containing protein</fullName>
    </recommendedName>
</protein>
<evidence type="ECO:0000313" key="6">
    <source>
        <dbReference type="Proteomes" id="UP001278995"/>
    </source>
</evidence>
<reference evidence="3 7" key="4">
    <citation type="journal article" date="2024" name="Syst. Appl. Microbiol.">
        <title>Evidence for the occurrence of Acinetobacter faecalis in cattle feces and its emended description.</title>
        <authorList>
            <person name="Kyselkova M."/>
            <person name="Xanthopoulou K."/>
            <person name="Shestivska V."/>
            <person name="Spanelova P."/>
            <person name="Maixnerova M."/>
            <person name="Higgins P.G."/>
            <person name="Nemec A."/>
        </authorList>
    </citation>
    <scope>NUCLEOTIDE SEQUENCE [LARGE SCALE GENOMIC DNA]</scope>
    <source>
        <strain evidence="3 7">ANC 7225</strain>
    </source>
</reference>
<reference evidence="2 6" key="2">
    <citation type="submission" date="2023-11" db="EMBL/GenBank/DDBJ databases">
        <title>The common occurrence of Acinetobacte faecalis in cattle feces and its emended description.</title>
        <authorList>
            <person name="Kyselkova M."/>
            <person name="Xanthopoulou K."/>
            <person name="Shestivska V."/>
            <person name="Spanelova P."/>
            <person name="Maixnerova M."/>
            <person name="Higgins P.G."/>
            <person name="Nemec A."/>
        </authorList>
    </citation>
    <scope>NUCLEOTIDE SEQUENCE [LARGE SCALE GENOMIC DNA]</scope>
    <source>
        <strain evidence="2 6">ANC 7483</strain>
    </source>
</reference>
<evidence type="ECO:0000259" key="1">
    <source>
        <dbReference type="Pfam" id="PF24719"/>
    </source>
</evidence>
<reference evidence="4 5" key="1">
    <citation type="submission" date="2019-11" db="EMBL/GenBank/DDBJ databases">
        <authorList>
            <person name="An D."/>
        </authorList>
    </citation>
    <scope>NUCLEOTIDE SEQUENCE [LARGE SCALE GENOMIC DNA]</scope>
    <source>
        <strain evidence="4 5">YIM 103518</strain>
    </source>
</reference>
<evidence type="ECO:0000313" key="2">
    <source>
        <dbReference type="EMBL" id="MDY6486091.1"/>
    </source>
</evidence>
<dbReference type="Pfam" id="PF24719">
    <property type="entry name" value="Imm33-like"/>
    <property type="match status" value="1"/>
</dbReference>
<evidence type="ECO:0000313" key="4">
    <source>
        <dbReference type="EMBL" id="MTD09840.1"/>
    </source>
</evidence>